<gene>
    <name evidence="2" type="ORF">A4R26_06070</name>
</gene>
<name>A0A1V9F580_9BACT</name>
<feature type="domain" description="IPT/TIG" evidence="1">
    <location>
        <begin position="38"/>
        <end position="110"/>
    </location>
</feature>
<dbReference type="STRING" id="550983.A4R26_06070"/>
<dbReference type="Proteomes" id="UP000192276">
    <property type="component" value="Unassembled WGS sequence"/>
</dbReference>
<dbReference type="SUPFAM" id="SSF81296">
    <property type="entry name" value="E set domains"/>
    <property type="match status" value="2"/>
</dbReference>
<dbReference type="InterPro" id="IPR002909">
    <property type="entry name" value="IPT_dom"/>
</dbReference>
<dbReference type="RefSeq" id="WP_081169422.1">
    <property type="nucleotide sequence ID" value="NZ_LWBP01000210.1"/>
</dbReference>
<dbReference type="OrthoDB" id="633200at2"/>
<reference evidence="3" key="1">
    <citation type="submission" date="2016-04" db="EMBL/GenBank/DDBJ databases">
        <authorList>
            <person name="Chen L."/>
            <person name="Zhuang W."/>
            <person name="Wang G."/>
        </authorList>
    </citation>
    <scope>NUCLEOTIDE SEQUENCE [LARGE SCALE GENOMIC DNA]</scope>
    <source>
        <strain evidence="3">208</strain>
    </source>
</reference>
<evidence type="ECO:0000259" key="1">
    <source>
        <dbReference type="Pfam" id="PF01833"/>
    </source>
</evidence>
<feature type="domain" description="IPT/TIG" evidence="1">
    <location>
        <begin position="123"/>
        <end position="191"/>
    </location>
</feature>
<dbReference type="GO" id="GO:0005975">
    <property type="term" value="P:carbohydrate metabolic process"/>
    <property type="evidence" value="ECO:0007669"/>
    <property type="project" value="UniProtKB-ARBA"/>
</dbReference>
<protein>
    <recommendedName>
        <fullName evidence="1">IPT/TIG domain-containing protein</fullName>
    </recommendedName>
</protein>
<sequence length="446" mass="48361">MKFPVKNIQFITAILAVAAAYVGCTKGPDIKSYSYPAPEPKAIFPDAGYAGYADVTITGARFGDYKQAVKVFFGGIQADTILSCEDEKIVARVPADAVSGKVSLHVWTHSIDSVASFKVMPNPVITSVSESAGVPGDVILISGAHFGTDATKVNVNFNNTPATVNSVEDSLVSVTVPAGFVPGKLHVTINNFNITGPDFGILVATPTPVYALDFESDLVDKISGVAATYNKGTAADLTYEEGKRGMAVRFPGFTPTSWNSSGSVSIPATVFRQRDFSVTCWVKWDAGRNIYPDPIFEFGEARGTRFCFLNRMGSGTNNWNGTQQKIVTRFLLEKKVRNPGTGATENYEDYLGGSNVVPPTVWKHVAIVYSFTNQFMKIYMDGVEIGSKNLSRNDADPFLMTINNARIGGYAYGSGTETNYAGLMDNFRVYNQALSGDQIYTDFYKK</sequence>
<dbReference type="CDD" id="cd00603">
    <property type="entry name" value="IPT_PCSR"/>
    <property type="match status" value="1"/>
</dbReference>
<evidence type="ECO:0000313" key="2">
    <source>
        <dbReference type="EMBL" id="OQP53543.1"/>
    </source>
</evidence>
<dbReference type="InterPro" id="IPR013320">
    <property type="entry name" value="ConA-like_dom_sf"/>
</dbReference>
<dbReference type="Pfam" id="PF01833">
    <property type="entry name" value="TIG"/>
    <property type="match status" value="2"/>
</dbReference>
<keyword evidence="3" id="KW-1185">Reference proteome</keyword>
<dbReference type="InterPro" id="IPR013783">
    <property type="entry name" value="Ig-like_fold"/>
</dbReference>
<dbReference type="GO" id="GO:0004553">
    <property type="term" value="F:hydrolase activity, hydrolyzing O-glycosyl compounds"/>
    <property type="evidence" value="ECO:0007669"/>
    <property type="project" value="UniProtKB-ARBA"/>
</dbReference>
<comment type="caution">
    <text evidence="2">The sequence shown here is derived from an EMBL/GenBank/DDBJ whole genome shotgun (WGS) entry which is preliminary data.</text>
</comment>
<dbReference type="Gene3D" id="2.60.120.200">
    <property type="match status" value="1"/>
</dbReference>
<dbReference type="Pfam" id="PF13385">
    <property type="entry name" value="Laminin_G_3"/>
    <property type="match status" value="1"/>
</dbReference>
<accession>A0A1V9F580</accession>
<evidence type="ECO:0000313" key="3">
    <source>
        <dbReference type="Proteomes" id="UP000192276"/>
    </source>
</evidence>
<dbReference type="SUPFAM" id="SSF49899">
    <property type="entry name" value="Concanavalin A-like lectins/glucanases"/>
    <property type="match status" value="1"/>
</dbReference>
<dbReference type="Gene3D" id="2.60.40.10">
    <property type="entry name" value="Immunoglobulins"/>
    <property type="match status" value="2"/>
</dbReference>
<organism evidence="2 3">
    <name type="scientific">Niastella populi</name>
    <dbReference type="NCBI Taxonomy" id="550983"/>
    <lineage>
        <taxon>Bacteria</taxon>
        <taxon>Pseudomonadati</taxon>
        <taxon>Bacteroidota</taxon>
        <taxon>Chitinophagia</taxon>
        <taxon>Chitinophagales</taxon>
        <taxon>Chitinophagaceae</taxon>
        <taxon>Niastella</taxon>
    </lineage>
</organism>
<dbReference type="AlphaFoldDB" id="A0A1V9F580"/>
<dbReference type="EMBL" id="LWBP01000210">
    <property type="protein sequence ID" value="OQP53543.1"/>
    <property type="molecule type" value="Genomic_DNA"/>
</dbReference>
<proteinExistence type="predicted"/>
<dbReference type="InterPro" id="IPR014756">
    <property type="entry name" value="Ig_E-set"/>
</dbReference>